<dbReference type="NCBIfam" id="TIGR04085">
    <property type="entry name" value="rSAM_more_4Fe4S"/>
    <property type="match status" value="1"/>
</dbReference>
<evidence type="ECO:0000259" key="7">
    <source>
        <dbReference type="PROSITE" id="PS51918"/>
    </source>
</evidence>
<keyword evidence="6" id="KW-0411">Iron-sulfur</keyword>
<dbReference type="EMBL" id="CP009285">
    <property type="protein sequence ID" value="AIQ56156.1"/>
    <property type="molecule type" value="Genomic_DNA"/>
</dbReference>
<dbReference type="InterPro" id="IPR034391">
    <property type="entry name" value="AdoMet-like_SPASM_containing"/>
</dbReference>
<dbReference type="PANTHER" id="PTHR11228:SF7">
    <property type="entry name" value="PQQA PEPTIDE CYCLASE"/>
    <property type="match status" value="1"/>
</dbReference>
<dbReference type="KEGG" id="pbd:PBOR_03670"/>
<keyword evidence="9" id="KW-1185">Reference proteome</keyword>
<dbReference type="Pfam" id="PF13186">
    <property type="entry name" value="SPASM"/>
    <property type="match status" value="1"/>
</dbReference>
<dbReference type="CDD" id="cd21109">
    <property type="entry name" value="SPASM"/>
    <property type="match status" value="1"/>
</dbReference>
<dbReference type="RefSeq" id="WP_042210497.1">
    <property type="nucleotide sequence ID" value="NZ_CP009285.1"/>
</dbReference>
<dbReference type="Gene3D" id="3.20.20.70">
    <property type="entry name" value="Aldolase class I"/>
    <property type="match status" value="1"/>
</dbReference>
<protein>
    <submittedName>
        <fullName evidence="8">Radical SAM protein</fullName>
    </submittedName>
</protein>
<dbReference type="SFLD" id="SFLDG01387">
    <property type="entry name" value="BtrN-like_SPASM_domain_contain"/>
    <property type="match status" value="1"/>
</dbReference>
<dbReference type="AlphaFoldDB" id="A0A089L3T7"/>
<dbReference type="SFLD" id="SFLDS00029">
    <property type="entry name" value="Radical_SAM"/>
    <property type="match status" value="2"/>
</dbReference>
<dbReference type="PROSITE" id="PS51918">
    <property type="entry name" value="RADICAL_SAM"/>
    <property type="match status" value="1"/>
</dbReference>
<evidence type="ECO:0000256" key="5">
    <source>
        <dbReference type="ARBA" id="ARBA00023004"/>
    </source>
</evidence>
<evidence type="ECO:0000256" key="6">
    <source>
        <dbReference type="ARBA" id="ARBA00023014"/>
    </source>
</evidence>
<dbReference type="InterPro" id="IPR007197">
    <property type="entry name" value="rSAM"/>
</dbReference>
<evidence type="ECO:0000256" key="2">
    <source>
        <dbReference type="ARBA" id="ARBA00022485"/>
    </source>
</evidence>
<comment type="cofactor">
    <cofactor evidence="1">
        <name>[4Fe-4S] cluster</name>
        <dbReference type="ChEBI" id="CHEBI:49883"/>
    </cofactor>
</comment>
<dbReference type="InterPro" id="IPR058240">
    <property type="entry name" value="rSAM_sf"/>
</dbReference>
<dbReference type="OrthoDB" id="9810775at2"/>
<dbReference type="GO" id="GO:0003824">
    <property type="term" value="F:catalytic activity"/>
    <property type="evidence" value="ECO:0007669"/>
    <property type="project" value="InterPro"/>
</dbReference>
<dbReference type="Pfam" id="PF04055">
    <property type="entry name" value="Radical_SAM"/>
    <property type="match status" value="1"/>
</dbReference>
<dbReference type="InterPro" id="IPR023885">
    <property type="entry name" value="4Fe4S-binding_SPASM_dom"/>
</dbReference>
<dbReference type="PANTHER" id="PTHR11228">
    <property type="entry name" value="RADICAL SAM DOMAIN PROTEIN"/>
    <property type="match status" value="1"/>
</dbReference>
<dbReference type="Proteomes" id="UP000029518">
    <property type="component" value="Chromosome"/>
</dbReference>
<evidence type="ECO:0000313" key="9">
    <source>
        <dbReference type="Proteomes" id="UP000029518"/>
    </source>
</evidence>
<evidence type="ECO:0000313" key="8">
    <source>
        <dbReference type="EMBL" id="AIQ56156.1"/>
    </source>
</evidence>
<dbReference type="SUPFAM" id="SSF102114">
    <property type="entry name" value="Radical SAM enzymes"/>
    <property type="match status" value="1"/>
</dbReference>
<evidence type="ECO:0000256" key="1">
    <source>
        <dbReference type="ARBA" id="ARBA00001966"/>
    </source>
</evidence>
<dbReference type="HOGENOM" id="CLU_009273_4_2_9"/>
<evidence type="ECO:0000256" key="4">
    <source>
        <dbReference type="ARBA" id="ARBA00022723"/>
    </source>
</evidence>
<dbReference type="GO" id="GO:0046872">
    <property type="term" value="F:metal ion binding"/>
    <property type="evidence" value="ECO:0007669"/>
    <property type="project" value="UniProtKB-KW"/>
</dbReference>
<keyword evidence="2" id="KW-0004">4Fe-4S</keyword>
<dbReference type="SFLD" id="SFLDG01067">
    <property type="entry name" value="SPASM/twitch_domain_containing"/>
    <property type="match status" value="2"/>
</dbReference>
<keyword evidence="3" id="KW-0949">S-adenosyl-L-methionine</keyword>
<organism evidence="8 9">
    <name type="scientific">Paenibacillus borealis</name>
    <dbReference type="NCBI Taxonomy" id="160799"/>
    <lineage>
        <taxon>Bacteria</taxon>
        <taxon>Bacillati</taxon>
        <taxon>Bacillota</taxon>
        <taxon>Bacilli</taxon>
        <taxon>Bacillales</taxon>
        <taxon>Paenibacillaceae</taxon>
        <taxon>Paenibacillus</taxon>
    </lineage>
</organism>
<name>A0A089L3T7_PAEBO</name>
<keyword evidence="5" id="KW-0408">Iron</keyword>
<sequence length="397" mass="46415">MQPTSRVSLDAKSFEALKRTIKNVVVPHRERKLDPGFKTVMPEIMSLKLTNRCNLRCKHCYQWNESGYHHDMDTAEQNLDMDVEMIRRLLEETDEAQSRLYLWGGEPLFHRNTKQILELLQEHPRDTTICTNAYLIPKYEEELCAISDNLELLIPIEGFEQEHDLLRGKGSFHKVVESVERLLELRKQGRFRGRISVHNVINDNMIGRLYELVEFFEHKGVDLVLLCFPWYISAETSLEMDRFYDEHFQWLAELPPDHRSSWHAFKYHIKPENVTRLTEDLKRINSNTWHNTRIRYQPGLDFDEIEDFVAGKPMLSRSTSKCLALSTRVDIAPNGMVSACKFFGELAIGNVKEQPLTEIWNSARYDRLRRILDEGLSPACSKCNVLYLNTYAALTHV</sequence>
<dbReference type="CDD" id="cd01335">
    <property type="entry name" value="Radical_SAM"/>
    <property type="match status" value="1"/>
</dbReference>
<proteinExistence type="predicted"/>
<gene>
    <name evidence="8" type="ORF">PBOR_03670</name>
</gene>
<dbReference type="SFLD" id="SFLDG01386">
    <property type="entry name" value="main_SPASM_domain-containing"/>
    <property type="match status" value="1"/>
</dbReference>
<dbReference type="GO" id="GO:0051536">
    <property type="term" value="F:iron-sulfur cluster binding"/>
    <property type="evidence" value="ECO:0007669"/>
    <property type="project" value="UniProtKB-KW"/>
</dbReference>
<keyword evidence="4" id="KW-0479">Metal-binding</keyword>
<reference evidence="8" key="1">
    <citation type="submission" date="2014-08" db="EMBL/GenBank/DDBJ databases">
        <title>Comparative genomics of the Paenibacillus odorifer group.</title>
        <authorList>
            <person name="den Bakker H.C."/>
            <person name="Tsai Y.-C.Y.-C."/>
            <person name="Martin N."/>
            <person name="Korlach J."/>
            <person name="Wiedmann M."/>
        </authorList>
    </citation>
    <scope>NUCLEOTIDE SEQUENCE [LARGE SCALE GENOMIC DNA]</scope>
    <source>
        <strain evidence="8">DSM 13188</strain>
    </source>
</reference>
<dbReference type="InterPro" id="IPR013785">
    <property type="entry name" value="Aldolase_TIM"/>
</dbReference>
<dbReference type="InterPro" id="IPR050377">
    <property type="entry name" value="Radical_SAM_PqqE_MftC-like"/>
</dbReference>
<feature type="domain" description="Radical SAM core" evidence="7">
    <location>
        <begin position="39"/>
        <end position="264"/>
    </location>
</feature>
<accession>A0A089L3T7</accession>
<evidence type="ECO:0000256" key="3">
    <source>
        <dbReference type="ARBA" id="ARBA00022691"/>
    </source>
</evidence>